<organism evidence="3 4">
    <name type="scientific">Virgibacillus xinjiangensis</name>
    <dbReference type="NCBI Taxonomy" id="393090"/>
    <lineage>
        <taxon>Bacteria</taxon>
        <taxon>Bacillati</taxon>
        <taxon>Bacillota</taxon>
        <taxon>Bacilli</taxon>
        <taxon>Bacillales</taxon>
        <taxon>Bacillaceae</taxon>
        <taxon>Virgibacillus</taxon>
    </lineage>
</organism>
<dbReference type="PANTHER" id="PTHR20992:SF9">
    <property type="entry name" value="AT15442P-RELATED"/>
    <property type="match status" value="1"/>
</dbReference>
<reference evidence="4" key="1">
    <citation type="journal article" date="2019" name="Int. J. Syst. Evol. Microbiol.">
        <title>The Global Catalogue of Microorganisms (GCM) 10K type strain sequencing project: providing services to taxonomists for standard genome sequencing and annotation.</title>
        <authorList>
            <consortium name="The Broad Institute Genomics Platform"/>
            <consortium name="The Broad Institute Genome Sequencing Center for Infectious Disease"/>
            <person name="Wu L."/>
            <person name="Ma J."/>
        </authorList>
    </citation>
    <scope>NUCLEOTIDE SEQUENCE [LARGE SCALE GENOMIC DNA]</scope>
    <source>
        <strain evidence="4">KCTC 13128</strain>
    </source>
</reference>
<feature type="transmembrane region" description="Helical" evidence="2">
    <location>
        <begin position="312"/>
        <end position="333"/>
    </location>
</feature>
<feature type="transmembrane region" description="Helical" evidence="2">
    <location>
        <begin position="240"/>
        <end position="260"/>
    </location>
</feature>
<feature type="transmembrane region" description="Helical" evidence="2">
    <location>
        <begin position="144"/>
        <end position="167"/>
    </location>
</feature>
<keyword evidence="2" id="KW-0472">Membrane</keyword>
<keyword evidence="2" id="KW-1133">Transmembrane helix</keyword>
<name>A0ABV7CR21_9BACI</name>
<dbReference type="Pfam" id="PF04087">
    <property type="entry name" value="DUF389"/>
    <property type="match status" value="1"/>
</dbReference>
<accession>A0ABV7CR21</accession>
<feature type="region of interest" description="Disordered" evidence="1">
    <location>
        <begin position="82"/>
        <end position="103"/>
    </location>
</feature>
<keyword evidence="2" id="KW-0812">Transmembrane</keyword>
<feature type="transmembrane region" description="Helical" evidence="2">
    <location>
        <begin position="122"/>
        <end position="138"/>
    </location>
</feature>
<evidence type="ECO:0000256" key="1">
    <source>
        <dbReference type="SAM" id="MobiDB-lite"/>
    </source>
</evidence>
<dbReference type="InterPro" id="IPR005240">
    <property type="entry name" value="DUF389"/>
</dbReference>
<keyword evidence="4" id="KW-1185">Reference proteome</keyword>
<sequence length="334" mass="36902">MRMPLQLLEIYAPEKFLDMEEMKDLFPVVSFWTVGFDEEKKLTRVLVETNDSEKILDYLERLPGKKDTYQVMLLPVRTYLPREEKEEQPSEEEDNEEKDLQRASRHELYTAVEESGYMSMSYMWFILFSSIVATAGIIKNSPAIVIGAMVIAPIIGPVTAVSFASVLGDFKLMKKALRTALFGIGVPVLVATAFGFFFEPPIYSDEFLSRTDIQLVDVAVALASGAAGALSFVKRNEGALVGVMVSVALLPPAVVFGMVLGTGDLAGALVPFILLMVNVDSILLSAILVFWLTGIKPVNWQDLQKAHISRKLSLLFISIISAILITAIVFINLV</sequence>
<evidence type="ECO:0000256" key="2">
    <source>
        <dbReference type="SAM" id="Phobius"/>
    </source>
</evidence>
<feature type="transmembrane region" description="Helical" evidence="2">
    <location>
        <begin position="213"/>
        <end position="233"/>
    </location>
</feature>
<comment type="caution">
    <text evidence="3">The sequence shown here is derived from an EMBL/GenBank/DDBJ whole genome shotgun (WGS) entry which is preliminary data.</text>
</comment>
<evidence type="ECO:0000313" key="4">
    <source>
        <dbReference type="Proteomes" id="UP001595279"/>
    </source>
</evidence>
<feature type="transmembrane region" description="Helical" evidence="2">
    <location>
        <begin position="179"/>
        <end position="198"/>
    </location>
</feature>
<evidence type="ECO:0000313" key="3">
    <source>
        <dbReference type="EMBL" id="MFC3038714.1"/>
    </source>
</evidence>
<dbReference type="Proteomes" id="UP001595279">
    <property type="component" value="Unassembled WGS sequence"/>
</dbReference>
<protein>
    <submittedName>
        <fullName evidence="3">TIGR00341 family protein</fullName>
    </submittedName>
</protein>
<dbReference type="RefSeq" id="WP_390266730.1">
    <property type="nucleotide sequence ID" value="NZ_JBHRSA010000003.1"/>
</dbReference>
<dbReference type="NCBIfam" id="TIGR00341">
    <property type="entry name" value="TIGR00341 family protein"/>
    <property type="match status" value="1"/>
</dbReference>
<dbReference type="EMBL" id="JBHRSA010000003">
    <property type="protein sequence ID" value="MFC3038714.1"/>
    <property type="molecule type" value="Genomic_DNA"/>
</dbReference>
<gene>
    <name evidence="3" type="ORF">ACFOGI_00415</name>
</gene>
<proteinExistence type="predicted"/>
<dbReference type="PANTHER" id="PTHR20992">
    <property type="entry name" value="AT15442P-RELATED"/>
    <property type="match status" value="1"/>
</dbReference>
<feature type="transmembrane region" description="Helical" evidence="2">
    <location>
        <begin position="272"/>
        <end position="292"/>
    </location>
</feature>